<evidence type="ECO:0000256" key="1">
    <source>
        <dbReference type="PIRSR" id="PIRSR018249-1"/>
    </source>
</evidence>
<dbReference type="GO" id="GO:0008757">
    <property type="term" value="F:S-adenosylmethionine-dependent methyltransferase activity"/>
    <property type="evidence" value="ECO:0007669"/>
    <property type="project" value="InterPro"/>
</dbReference>
<dbReference type="PANTHER" id="PTHR43460">
    <property type="entry name" value="METHYLTRANSFERASE"/>
    <property type="match status" value="1"/>
</dbReference>
<dbReference type="GO" id="GO:0032259">
    <property type="term" value="P:methylation"/>
    <property type="evidence" value="ECO:0007669"/>
    <property type="project" value="UniProtKB-KW"/>
</dbReference>
<dbReference type="Pfam" id="PF13847">
    <property type="entry name" value="Methyltransf_31"/>
    <property type="match status" value="1"/>
</dbReference>
<feature type="binding site" evidence="2">
    <location>
        <position position="198"/>
    </location>
    <ligand>
        <name>S-adenosyl-L-methionine</name>
        <dbReference type="ChEBI" id="CHEBI:59789"/>
    </ligand>
</feature>
<evidence type="ECO:0000259" key="4">
    <source>
        <dbReference type="Pfam" id="PF21302"/>
    </source>
</evidence>
<keyword evidence="2" id="KW-0949">S-adenosyl-L-methionine</keyword>
<dbReference type="EMBL" id="LRDH01000129">
    <property type="protein sequence ID" value="PPV13002.1"/>
    <property type="molecule type" value="Genomic_DNA"/>
</dbReference>
<feature type="domain" description="Methyltransferase" evidence="3">
    <location>
        <begin position="95"/>
        <end position="211"/>
    </location>
</feature>
<keyword evidence="1" id="KW-0479">Metal-binding</keyword>
<feature type="binding site" evidence="1">
    <location>
        <position position="15"/>
    </location>
    <ligand>
        <name>Zn(2+)</name>
        <dbReference type="ChEBI" id="CHEBI:29105"/>
    </ligand>
</feature>
<dbReference type="InterPro" id="IPR016718">
    <property type="entry name" value="rRNA_m1G-MeTrfase_A_prd"/>
</dbReference>
<dbReference type="InterPro" id="IPR048647">
    <property type="entry name" value="RlmA_N"/>
</dbReference>
<dbReference type="RefSeq" id="WP_043662557.1">
    <property type="nucleotide sequence ID" value="NZ_CP013239.1"/>
</dbReference>
<dbReference type="InterPro" id="IPR052939">
    <property type="entry name" value="23S_rRNA_MeTrnsfrase_RlmA"/>
</dbReference>
<feature type="binding site" evidence="1">
    <location>
        <position position="12"/>
    </location>
    <ligand>
        <name>Zn(2+)</name>
        <dbReference type="ChEBI" id="CHEBI:29105"/>
    </ligand>
</feature>
<keyword evidence="5" id="KW-0808">Transferase</keyword>
<organism evidence="5 6">
    <name type="scientific">Clostridium butyricum</name>
    <dbReference type="NCBI Taxonomy" id="1492"/>
    <lineage>
        <taxon>Bacteria</taxon>
        <taxon>Bacillati</taxon>
        <taxon>Bacillota</taxon>
        <taxon>Clostridia</taxon>
        <taxon>Eubacteriales</taxon>
        <taxon>Clostridiaceae</taxon>
        <taxon>Clostridium</taxon>
    </lineage>
</organism>
<dbReference type="GO" id="GO:0046872">
    <property type="term" value="F:metal ion binding"/>
    <property type="evidence" value="ECO:0007669"/>
    <property type="project" value="UniProtKB-KW"/>
</dbReference>
<feature type="domain" description="23S rRNA (guanine(745)-N(1))-methyltransferase N-terminal" evidence="4">
    <location>
        <begin position="11"/>
        <end position="55"/>
    </location>
</feature>
<dbReference type="PANTHER" id="PTHR43460:SF1">
    <property type="entry name" value="METHYLTRANSFERASE TYPE 11 DOMAIN-CONTAINING PROTEIN"/>
    <property type="match status" value="1"/>
</dbReference>
<feature type="binding site" evidence="1">
    <location>
        <position position="34"/>
    </location>
    <ligand>
        <name>Zn(2+)</name>
        <dbReference type="ChEBI" id="CHEBI:29105"/>
    </ligand>
</feature>
<dbReference type="Proteomes" id="UP000238081">
    <property type="component" value="Unassembled WGS sequence"/>
</dbReference>
<dbReference type="SUPFAM" id="SSF53335">
    <property type="entry name" value="S-adenosyl-L-methionine-dependent methyltransferases"/>
    <property type="match status" value="1"/>
</dbReference>
<dbReference type="PIRSF" id="PIRSF018249">
    <property type="entry name" value="MyrA_prd"/>
    <property type="match status" value="1"/>
</dbReference>
<proteinExistence type="predicted"/>
<dbReference type="AlphaFoldDB" id="A0A2S7F7M6"/>
<comment type="caution">
    <text evidence="5">The sequence shown here is derived from an EMBL/GenBank/DDBJ whole genome shotgun (WGS) entry which is preliminary data.</text>
</comment>
<evidence type="ECO:0000259" key="3">
    <source>
        <dbReference type="Pfam" id="PF13847"/>
    </source>
</evidence>
<dbReference type="InterPro" id="IPR025714">
    <property type="entry name" value="Methyltranfer_dom"/>
</dbReference>
<name>A0A2S7F7M6_CLOBU</name>
<protein>
    <submittedName>
        <fullName evidence="5">rRNA (Guanine-N1)-methyltransferase</fullName>
    </submittedName>
</protein>
<dbReference type="Pfam" id="PF21302">
    <property type="entry name" value="Zn_ribbon_RlmA"/>
    <property type="match status" value="1"/>
</dbReference>
<evidence type="ECO:0000256" key="2">
    <source>
        <dbReference type="PIRSR" id="PIRSR018249-2"/>
    </source>
</evidence>
<evidence type="ECO:0000313" key="5">
    <source>
        <dbReference type="EMBL" id="PPV13002.1"/>
    </source>
</evidence>
<feature type="binding site" evidence="2">
    <location>
        <position position="76"/>
    </location>
    <ligand>
        <name>S-adenosyl-L-methionine</name>
        <dbReference type="ChEBI" id="CHEBI:59789"/>
    </ligand>
</feature>
<evidence type="ECO:0000313" key="6">
    <source>
        <dbReference type="Proteomes" id="UP000238081"/>
    </source>
</evidence>
<accession>A0A2S7F7M6</accession>
<sequence>MKNIDNKILLTCPICGENLQKESESKVYKCEQNHSYDIAKQGYVNLLISNMKRSKNPGDSKDMVLARVDFLRRGFYKKISDKINEVICEYFKDSKEKIDILDVGCGEGYYLTNLKEAIKINNIEADFYGMDVSKEAVKYASRSEKECLFVVGNNYHIPAKDNSVDCILSVFSPIDIDEINRVLKKDGIFVRVLPRTNHLIELRNIIYSVVNLNEKVYKPDSEKDDYIKEVNVTYDLDLNNEEFTSLLKMTPHYWKSTPENKEKLEEYKDLSITVDMRIGVFRKKK</sequence>
<keyword evidence="5" id="KW-0489">Methyltransferase</keyword>
<feature type="binding site" evidence="2">
    <location>
        <begin position="107"/>
        <end position="108"/>
    </location>
    <ligand>
        <name>S-adenosyl-L-methionine</name>
        <dbReference type="ChEBI" id="CHEBI:59789"/>
    </ligand>
</feature>
<feature type="binding site" evidence="1">
    <location>
        <position position="30"/>
    </location>
    <ligand>
        <name>Zn(2+)</name>
        <dbReference type="ChEBI" id="CHEBI:29105"/>
    </ligand>
</feature>
<keyword evidence="1" id="KW-0862">Zinc</keyword>
<dbReference type="CDD" id="cd02440">
    <property type="entry name" value="AdoMet_MTases"/>
    <property type="match status" value="1"/>
</dbReference>
<dbReference type="Gene3D" id="3.40.50.150">
    <property type="entry name" value="Vaccinia Virus protein VP39"/>
    <property type="match status" value="1"/>
</dbReference>
<dbReference type="InterPro" id="IPR029063">
    <property type="entry name" value="SAM-dependent_MTases_sf"/>
</dbReference>
<gene>
    <name evidence="5" type="ORF">AWN73_04390</name>
</gene>
<reference evidence="5 6" key="1">
    <citation type="submission" date="2016-01" db="EMBL/GenBank/DDBJ databases">
        <title>Characterization of the Clostridium difficile lineages that are prevalent in Hong Kong and China.</title>
        <authorList>
            <person name="Kwok J.S.-L."/>
            <person name="Lam W.-Y."/>
            <person name="Ip M."/>
            <person name="Chan T.-F."/>
            <person name="Hawkey P.M."/>
            <person name="Tsui S.K.-W."/>
        </authorList>
    </citation>
    <scope>NUCLEOTIDE SEQUENCE [LARGE SCALE GENOMIC DNA]</scope>
    <source>
        <strain evidence="5 6">300064</strain>
    </source>
</reference>